<dbReference type="InterPro" id="IPR036249">
    <property type="entry name" value="Thioredoxin-like_sf"/>
</dbReference>
<accession>J3NM00</accession>
<dbReference type="SUPFAM" id="SSF52833">
    <property type="entry name" value="Thioredoxin-like"/>
    <property type="match status" value="2"/>
</dbReference>
<keyword evidence="7" id="KW-1185">Reference proteome</keyword>
<gene>
    <name evidence="6" type="primary">20342763</name>
    <name evidence="5" type="ORF">GGTG_02305</name>
</gene>
<dbReference type="PANTHER" id="PTHR18929">
    <property type="entry name" value="PROTEIN DISULFIDE ISOMERASE"/>
    <property type="match status" value="1"/>
</dbReference>
<evidence type="ECO:0000313" key="7">
    <source>
        <dbReference type="Proteomes" id="UP000006039"/>
    </source>
</evidence>
<dbReference type="GO" id="GO:0006457">
    <property type="term" value="P:protein folding"/>
    <property type="evidence" value="ECO:0007669"/>
    <property type="project" value="TreeGrafter"/>
</dbReference>
<feature type="compositionally biased region" description="Gly residues" evidence="2">
    <location>
        <begin position="342"/>
        <end position="352"/>
    </location>
</feature>
<dbReference type="GO" id="GO:0005783">
    <property type="term" value="C:endoplasmic reticulum"/>
    <property type="evidence" value="ECO:0007669"/>
    <property type="project" value="TreeGrafter"/>
</dbReference>
<dbReference type="EMBL" id="GL385395">
    <property type="protein sequence ID" value="EJT82331.1"/>
    <property type="molecule type" value="Genomic_DNA"/>
</dbReference>
<evidence type="ECO:0000259" key="4">
    <source>
        <dbReference type="Pfam" id="PF00085"/>
    </source>
</evidence>
<evidence type="ECO:0000256" key="2">
    <source>
        <dbReference type="SAM" id="MobiDB-lite"/>
    </source>
</evidence>
<reference evidence="5" key="3">
    <citation type="submission" date="2010-09" db="EMBL/GenBank/DDBJ databases">
        <title>Annotation of Gaeumannomyces graminis var. tritici R3-111a-1.</title>
        <authorList>
            <consortium name="The Broad Institute Genome Sequencing Platform"/>
            <person name="Ma L.-J."/>
            <person name="Dead R."/>
            <person name="Young S.K."/>
            <person name="Zeng Q."/>
            <person name="Gargeya S."/>
            <person name="Fitzgerald M."/>
            <person name="Haas B."/>
            <person name="Abouelleil A."/>
            <person name="Alvarado L."/>
            <person name="Arachchi H.M."/>
            <person name="Berlin A."/>
            <person name="Brown A."/>
            <person name="Chapman S.B."/>
            <person name="Chen Z."/>
            <person name="Dunbar C."/>
            <person name="Freedman E."/>
            <person name="Gearin G."/>
            <person name="Gellesch M."/>
            <person name="Goldberg J."/>
            <person name="Griggs A."/>
            <person name="Gujja S."/>
            <person name="Heiman D."/>
            <person name="Howarth C."/>
            <person name="Larson L."/>
            <person name="Lui A."/>
            <person name="MacDonald P.J.P."/>
            <person name="Mehta T."/>
            <person name="Montmayeur A."/>
            <person name="Murphy C."/>
            <person name="Neiman D."/>
            <person name="Pearson M."/>
            <person name="Priest M."/>
            <person name="Roberts A."/>
            <person name="Saif S."/>
            <person name="Shea T."/>
            <person name="Shenoy N."/>
            <person name="Sisk P."/>
            <person name="Stolte C."/>
            <person name="Sykes S."/>
            <person name="Yandava C."/>
            <person name="Wortman J."/>
            <person name="Nusbaum C."/>
            <person name="Birren B."/>
        </authorList>
    </citation>
    <scope>NUCLEOTIDE SEQUENCE</scope>
    <source>
        <strain evidence="5">R3-111a-1</strain>
    </source>
</reference>
<dbReference type="GeneID" id="20342763"/>
<keyword evidence="3" id="KW-0732">Signal</keyword>
<name>J3NM00_GAET3</name>
<reference evidence="7" key="1">
    <citation type="submission" date="2010-07" db="EMBL/GenBank/DDBJ databases">
        <title>The genome sequence of Gaeumannomyces graminis var. tritici strain R3-111a-1.</title>
        <authorList>
            <consortium name="The Broad Institute Genome Sequencing Platform"/>
            <person name="Ma L.-J."/>
            <person name="Dead R."/>
            <person name="Young S."/>
            <person name="Zeng Q."/>
            <person name="Koehrsen M."/>
            <person name="Alvarado L."/>
            <person name="Berlin A."/>
            <person name="Chapman S.B."/>
            <person name="Chen Z."/>
            <person name="Freedman E."/>
            <person name="Gellesch M."/>
            <person name="Goldberg J."/>
            <person name="Griggs A."/>
            <person name="Gujja S."/>
            <person name="Heilman E.R."/>
            <person name="Heiman D."/>
            <person name="Hepburn T."/>
            <person name="Howarth C."/>
            <person name="Jen D."/>
            <person name="Larson L."/>
            <person name="Mehta T."/>
            <person name="Neiman D."/>
            <person name="Pearson M."/>
            <person name="Roberts A."/>
            <person name="Saif S."/>
            <person name="Shea T."/>
            <person name="Shenoy N."/>
            <person name="Sisk P."/>
            <person name="Stolte C."/>
            <person name="Sykes S."/>
            <person name="Walk T."/>
            <person name="White J."/>
            <person name="Yandava C."/>
            <person name="Haas B."/>
            <person name="Nusbaum C."/>
            <person name="Birren B."/>
        </authorList>
    </citation>
    <scope>NUCLEOTIDE SEQUENCE [LARGE SCALE GENOMIC DNA]</scope>
    <source>
        <strain evidence="7">R3-111a-1</strain>
    </source>
</reference>
<dbReference type="Pfam" id="PF00085">
    <property type="entry name" value="Thioredoxin"/>
    <property type="match status" value="1"/>
</dbReference>
<dbReference type="STRING" id="644352.J3NM00"/>
<proteinExistence type="inferred from homology"/>
<reference evidence="6" key="4">
    <citation type="journal article" date="2015" name="G3 (Bethesda)">
        <title>Genome sequences of three phytopathogenic species of the Magnaporthaceae family of fungi.</title>
        <authorList>
            <person name="Okagaki L.H."/>
            <person name="Nunes C.C."/>
            <person name="Sailsbery J."/>
            <person name="Clay B."/>
            <person name="Brown D."/>
            <person name="John T."/>
            <person name="Oh Y."/>
            <person name="Young N."/>
            <person name="Fitzgerald M."/>
            <person name="Haas B.J."/>
            <person name="Zeng Q."/>
            <person name="Young S."/>
            <person name="Adiconis X."/>
            <person name="Fan L."/>
            <person name="Levin J.Z."/>
            <person name="Mitchell T.K."/>
            <person name="Okubara P.A."/>
            <person name="Farman M.L."/>
            <person name="Kohn L.M."/>
            <person name="Birren B."/>
            <person name="Ma L.-J."/>
            <person name="Dean R.A."/>
        </authorList>
    </citation>
    <scope>NUCLEOTIDE SEQUENCE</scope>
    <source>
        <strain evidence="6">R3-111a-1</strain>
    </source>
</reference>
<dbReference type="VEuPathDB" id="FungiDB:GGTG_02305"/>
<dbReference type="CDD" id="cd02961">
    <property type="entry name" value="PDI_a_family"/>
    <property type="match status" value="1"/>
</dbReference>
<feature type="signal peptide" evidence="3">
    <location>
        <begin position="1"/>
        <end position="20"/>
    </location>
</feature>
<dbReference type="InterPro" id="IPR013766">
    <property type="entry name" value="Thioredoxin_domain"/>
</dbReference>
<feature type="domain" description="Thioredoxin" evidence="4">
    <location>
        <begin position="43"/>
        <end position="109"/>
    </location>
</feature>
<feature type="region of interest" description="Disordered" evidence="2">
    <location>
        <begin position="328"/>
        <end position="352"/>
    </location>
</feature>
<evidence type="ECO:0000313" key="6">
    <source>
        <dbReference type="EnsemblFungi" id="EJT82331"/>
    </source>
</evidence>
<comment type="similarity">
    <text evidence="1">Belongs to the protein disulfide isomerase family.</text>
</comment>
<feature type="chain" id="PRO_5015094248" description="Thioredoxin domain-containing protein" evidence="3">
    <location>
        <begin position="21"/>
        <end position="352"/>
    </location>
</feature>
<dbReference type="Proteomes" id="UP000006039">
    <property type="component" value="Unassembled WGS sequence"/>
</dbReference>
<evidence type="ECO:0000313" key="5">
    <source>
        <dbReference type="EMBL" id="EJT82331.1"/>
    </source>
</evidence>
<dbReference type="AlphaFoldDB" id="J3NM00"/>
<dbReference type="EnsemblFungi" id="EJT82331">
    <property type="protein sequence ID" value="EJT82331"/>
    <property type="gene ID" value="GGTG_02305"/>
</dbReference>
<dbReference type="Gene3D" id="3.40.30.10">
    <property type="entry name" value="Glutaredoxin"/>
    <property type="match status" value="2"/>
</dbReference>
<reference evidence="6" key="5">
    <citation type="submission" date="2018-04" db="UniProtKB">
        <authorList>
            <consortium name="EnsemblFungi"/>
        </authorList>
    </citation>
    <scope>IDENTIFICATION</scope>
    <source>
        <strain evidence="6">R3-111a-1</strain>
    </source>
</reference>
<evidence type="ECO:0000256" key="1">
    <source>
        <dbReference type="ARBA" id="ARBA00006347"/>
    </source>
</evidence>
<dbReference type="RefSeq" id="XP_009218340.1">
    <property type="nucleotide sequence ID" value="XM_009220076.1"/>
</dbReference>
<dbReference type="Pfam" id="PF13848">
    <property type="entry name" value="Thioredoxin_6"/>
    <property type="match status" value="1"/>
</dbReference>
<organism evidence="5">
    <name type="scientific">Gaeumannomyces tritici (strain R3-111a-1)</name>
    <name type="common">Wheat and barley take-all root rot fungus</name>
    <name type="synonym">Gaeumannomyces graminis var. tritici</name>
    <dbReference type="NCBI Taxonomy" id="644352"/>
    <lineage>
        <taxon>Eukaryota</taxon>
        <taxon>Fungi</taxon>
        <taxon>Dikarya</taxon>
        <taxon>Ascomycota</taxon>
        <taxon>Pezizomycotina</taxon>
        <taxon>Sordariomycetes</taxon>
        <taxon>Sordariomycetidae</taxon>
        <taxon>Magnaporthales</taxon>
        <taxon>Magnaporthaceae</taxon>
        <taxon>Gaeumannomyces</taxon>
    </lineage>
</organism>
<dbReference type="HOGENOM" id="CLU_025879_0_0_1"/>
<feature type="compositionally biased region" description="Low complexity" evidence="2">
    <location>
        <begin position="331"/>
        <end position="341"/>
    </location>
</feature>
<evidence type="ECO:0000256" key="3">
    <source>
        <dbReference type="SAM" id="SignalP"/>
    </source>
</evidence>
<dbReference type="GO" id="GO:0034976">
    <property type="term" value="P:response to endoplasmic reticulum stress"/>
    <property type="evidence" value="ECO:0007669"/>
    <property type="project" value="TreeGrafter"/>
</dbReference>
<dbReference type="OrthoDB" id="427280at2759"/>
<protein>
    <recommendedName>
        <fullName evidence="4">Thioredoxin domain-containing protein</fullName>
    </recommendedName>
</protein>
<dbReference type="eggNOG" id="KOG0190">
    <property type="taxonomic scope" value="Eukaryota"/>
</dbReference>
<dbReference type="GO" id="GO:0003756">
    <property type="term" value="F:protein disulfide isomerase activity"/>
    <property type="evidence" value="ECO:0007669"/>
    <property type="project" value="TreeGrafter"/>
</dbReference>
<sequence length="352" mass="38507">MKLPTSLCLVASLGAGSVLGWNHVTEASFRKALRSNEYTLVASLEPEWTSIQETERDNNVVSLDCGAKRKLCDEFHVISYPAIRLYHQDGRMDRYRGPRRAKEIVPFLRRALRPTVSRLDDKNITSFIGVDDVVLVAQLQPQDRVLEQAFVSLAGRFRDRYSFAVGPPPEHARSSSVGCFNNREGEQRSSAEFDAVGSLERFVTLCAKPTIVELTRRNEMENMQLGKSLVHYFVASDADREAYLAEMRPLAQRYREYLQFTTIDVGEYPEMLAPLGQAPGVSKGLSVFNPSNGDVFPYSGGQALSAAVVEAFLMDIISGKVQALGKGGQGSQNADASAGAAAPGGGAGHDEL</sequence>
<reference evidence="5" key="2">
    <citation type="submission" date="2010-07" db="EMBL/GenBank/DDBJ databases">
        <authorList>
            <consortium name="The Broad Institute Genome Sequencing Platform"/>
            <consortium name="Broad Institute Genome Sequencing Center for Infectious Disease"/>
            <person name="Ma L.-J."/>
            <person name="Dead R."/>
            <person name="Young S."/>
            <person name="Zeng Q."/>
            <person name="Koehrsen M."/>
            <person name="Alvarado L."/>
            <person name="Berlin A."/>
            <person name="Chapman S.B."/>
            <person name="Chen Z."/>
            <person name="Freedman E."/>
            <person name="Gellesch M."/>
            <person name="Goldberg J."/>
            <person name="Griggs A."/>
            <person name="Gujja S."/>
            <person name="Heilman E.R."/>
            <person name="Heiman D."/>
            <person name="Hepburn T."/>
            <person name="Howarth C."/>
            <person name="Jen D."/>
            <person name="Larson L."/>
            <person name="Mehta T."/>
            <person name="Neiman D."/>
            <person name="Pearson M."/>
            <person name="Roberts A."/>
            <person name="Saif S."/>
            <person name="Shea T."/>
            <person name="Shenoy N."/>
            <person name="Sisk P."/>
            <person name="Stolte C."/>
            <person name="Sykes S."/>
            <person name="Walk T."/>
            <person name="White J."/>
            <person name="Yandava C."/>
            <person name="Haas B."/>
            <person name="Nusbaum C."/>
            <person name="Birren B."/>
        </authorList>
    </citation>
    <scope>NUCLEOTIDE SEQUENCE</scope>
    <source>
        <strain evidence="5">R3-111a-1</strain>
    </source>
</reference>